<dbReference type="OrthoDB" id="1434883at2759"/>
<dbReference type="CDD" id="cd22160">
    <property type="entry name" value="F-box_AtFBL13-like"/>
    <property type="match status" value="1"/>
</dbReference>
<dbReference type="EMBL" id="PKPP01008723">
    <property type="protein sequence ID" value="PWA49929.1"/>
    <property type="molecule type" value="Genomic_DNA"/>
</dbReference>
<dbReference type="PANTHER" id="PTHR31900:SF34">
    <property type="entry name" value="EMB|CAB62440.1-RELATED"/>
    <property type="match status" value="1"/>
</dbReference>
<protein>
    <submittedName>
        <fullName evidence="2">F-box domain, cyclin-like protein</fullName>
    </submittedName>
</protein>
<dbReference type="InterPro" id="IPR050232">
    <property type="entry name" value="FBL13/AtMIF1-like"/>
</dbReference>
<dbReference type="InterPro" id="IPR053781">
    <property type="entry name" value="F-box_AtFBL13-like"/>
</dbReference>
<reference evidence="2 3" key="1">
    <citation type="journal article" date="2018" name="Mol. Plant">
        <title>The genome of Artemisia annua provides insight into the evolution of Asteraceae family and artemisinin biosynthesis.</title>
        <authorList>
            <person name="Shen Q."/>
            <person name="Zhang L."/>
            <person name="Liao Z."/>
            <person name="Wang S."/>
            <person name="Yan T."/>
            <person name="Shi P."/>
            <person name="Liu M."/>
            <person name="Fu X."/>
            <person name="Pan Q."/>
            <person name="Wang Y."/>
            <person name="Lv Z."/>
            <person name="Lu X."/>
            <person name="Zhang F."/>
            <person name="Jiang W."/>
            <person name="Ma Y."/>
            <person name="Chen M."/>
            <person name="Hao X."/>
            <person name="Li L."/>
            <person name="Tang Y."/>
            <person name="Lv G."/>
            <person name="Zhou Y."/>
            <person name="Sun X."/>
            <person name="Brodelius P.E."/>
            <person name="Rose J.K.C."/>
            <person name="Tang K."/>
        </authorList>
    </citation>
    <scope>NUCLEOTIDE SEQUENCE [LARGE SCALE GENOMIC DNA]</scope>
    <source>
        <strain evidence="3">cv. Huhao1</strain>
        <tissue evidence="2">Leaf</tissue>
    </source>
</reference>
<name>A0A2U1LLQ9_ARTAN</name>
<keyword evidence="3" id="KW-1185">Reference proteome</keyword>
<organism evidence="2 3">
    <name type="scientific">Artemisia annua</name>
    <name type="common">Sweet wormwood</name>
    <dbReference type="NCBI Taxonomy" id="35608"/>
    <lineage>
        <taxon>Eukaryota</taxon>
        <taxon>Viridiplantae</taxon>
        <taxon>Streptophyta</taxon>
        <taxon>Embryophyta</taxon>
        <taxon>Tracheophyta</taxon>
        <taxon>Spermatophyta</taxon>
        <taxon>Magnoliopsida</taxon>
        <taxon>eudicotyledons</taxon>
        <taxon>Gunneridae</taxon>
        <taxon>Pentapetalae</taxon>
        <taxon>asterids</taxon>
        <taxon>campanulids</taxon>
        <taxon>Asterales</taxon>
        <taxon>Asteraceae</taxon>
        <taxon>Asteroideae</taxon>
        <taxon>Anthemideae</taxon>
        <taxon>Artemisiinae</taxon>
        <taxon>Artemisia</taxon>
    </lineage>
</organism>
<evidence type="ECO:0000313" key="3">
    <source>
        <dbReference type="Proteomes" id="UP000245207"/>
    </source>
</evidence>
<accession>A0A2U1LLQ9</accession>
<dbReference type="InterPro" id="IPR001810">
    <property type="entry name" value="F-box_dom"/>
</dbReference>
<dbReference type="SUPFAM" id="SSF52047">
    <property type="entry name" value="RNI-like"/>
    <property type="match status" value="1"/>
</dbReference>
<dbReference type="PANTHER" id="PTHR31900">
    <property type="entry name" value="F-BOX/RNI SUPERFAMILY PROTEIN-RELATED"/>
    <property type="match status" value="1"/>
</dbReference>
<feature type="domain" description="F-box" evidence="1">
    <location>
        <begin position="13"/>
        <end position="49"/>
    </location>
</feature>
<evidence type="ECO:0000313" key="2">
    <source>
        <dbReference type="EMBL" id="PWA49929.1"/>
    </source>
</evidence>
<dbReference type="InterPro" id="IPR055411">
    <property type="entry name" value="LRR_FXL15/At3g58940/PEG3-like"/>
</dbReference>
<sequence>MNHSSSINVETKPDIISNLPQTLLTHILSLLPDVDACRTSILSKRWRDLRMFLPNLHLVMPTRTREQVDKFYDLIDKTLAIRGGMSIQKFFLYYCSEQCDYDRVLNWLRIAVQCKVEILVLKFLTKYPIHRGTVMFCWDLFKTCNTLVELTLEGEIRLNVPKADILFPRLKKISLIESTSYISYESFENLITGCPVLEELSLQGYEPTDNLRKLRDPLSQSFKRLKICSVTRKYATSKFDVLIHEYRYMQDYCIFPTHIAAKPLSFVEVYNRITTGPFRYLVSYIAQAKILTLTNSSLEALVFHGLDKCTLSNVVTLTIDNISNWNSLLVLLNSVPNLEHITFSDGYEPTDNLRKLRDPLSQSFKRLKICSVTRKYATSKFDVLIHEYRYMQDYCIFPTHIAAKPLSFVEVYNRITTGPFRYLVSYIAQAKILTLTNSSLEALVFHGLDKCTLSNVVTLTIDNISNWNSLLVLLNSVPNLEHITFSDGISHNNMSWNPPMEPPACLCLKMKEIIILNRKTVSYEEFAFVRFLLKLSKNLERLRINAHVLDRMRRKQLLKFHHGLCQIEIV</sequence>
<dbReference type="InterPro" id="IPR036047">
    <property type="entry name" value="F-box-like_dom_sf"/>
</dbReference>
<dbReference type="PROSITE" id="PS50181">
    <property type="entry name" value="FBOX"/>
    <property type="match status" value="1"/>
</dbReference>
<dbReference type="SUPFAM" id="SSF81383">
    <property type="entry name" value="F-box domain"/>
    <property type="match status" value="1"/>
</dbReference>
<dbReference type="AlphaFoldDB" id="A0A2U1LLQ9"/>
<gene>
    <name evidence="2" type="ORF">CTI12_AA477040</name>
</gene>
<dbReference type="Gene3D" id="1.20.1280.50">
    <property type="match status" value="1"/>
</dbReference>
<evidence type="ECO:0000259" key="1">
    <source>
        <dbReference type="PROSITE" id="PS50181"/>
    </source>
</evidence>
<comment type="caution">
    <text evidence="2">The sequence shown here is derived from an EMBL/GenBank/DDBJ whole genome shotgun (WGS) entry which is preliminary data.</text>
</comment>
<dbReference type="Proteomes" id="UP000245207">
    <property type="component" value="Unassembled WGS sequence"/>
</dbReference>
<dbReference type="Pfam" id="PF24758">
    <property type="entry name" value="LRR_At5g56370"/>
    <property type="match status" value="1"/>
</dbReference>
<proteinExistence type="predicted"/>
<dbReference type="Pfam" id="PF00646">
    <property type="entry name" value="F-box"/>
    <property type="match status" value="1"/>
</dbReference>